<evidence type="ECO:0000259" key="16">
    <source>
        <dbReference type="PROSITE" id="PS51194"/>
    </source>
</evidence>
<evidence type="ECO:0000256" key="8">
    <source>
        <dbReference type="ARBA" id="ARBA00022840"/>
    </source>
</evidence>
<organism evidence="18 19">
    <name type="scientific">Brassicogethes aeneus</name>
    <name type="common">Rape pollen beetle</name>
    <name type="synonym">Meligethes aeneus</name>
    <dbReference type="NCBI Taxonomy" id="1431903"/>
    <lineage>
        <taxon>Eukaryota</taxon>
        <taxon>Metazoa</taxon>
        <taxon>Ecdysozoa</taxon>
        <taxon>Arthropoda</taxon>
        <taxon>Hexapoda</taxon>
        <taxon>Insecta</taxon>
        <taxon>Pterygota</taxon>
        <taxon>Neoptera</taxon>
        <taxon>Endopterygota</taxon>
        <taxon>Coleoptera</taxon>
        <taxon>Polyphaga</taxon>
        <taxon>Cucujiformia</taxon>
        <taxon>Nitidulidae</taxon>
        <taxon>Meligethinae</taxon>
        <taxon>Brassicogethes</taxon>
    </lineage>
</organism>
<evidence type="ECO:0000259" key="15">
    <source>
        <dbReference type="PROSITE" id="PS51192"/>
    </source>
</evidence>
<keyword evidence="3" id="KW-0690">Ribosome biogenesis</keyword>
<keyword evidence="8" id="KW-0067">ATP-binding</keyword>
<dbReference type="SUPFAM" id="SSF52540">
    <property type="entry name" value="P-loop containing nucleoside triphosphate hydrolases"/>
    <property type="match status" value="2"/>
</dbReference>
<dbReference type="GO" id="GO:0005524">
    <property type="term" value="F:ATP binding"/>
    <property type="evidence" value="ECO:0007669"/>
    <property type="project" value="UniProtKB-KW"/>
</dbReference>
<dbReference type="FunFam" id="3.40.50.300:FF:001046">
    <property type="entry name" value="Probable ATP-dependent RNA helicase ddx56"/>
    <property type="match status" value="1"/>
</dbReference>
<evidence type="ECO:0000256" key="6">
    <source>
        <dbReference type="ARBA" id="ARBA00022801"/>
    </source>
</evidence>
<dbReference type="PROSITE" id="PS51195">
    <property type="entry name" value="Q_MOTIF"/>
    <property type="match status" value="1"/>
</dbReference>
<feature type="domain" description="Helicase C-terminal" evidence="16">
    <location>
        <begin position="273"/>
        <end position="448"/>
    </location>
</feature>
<dbReference type="GO" id="GO:0005730">
    <property type="term" value="C:nucleolus"/>
    <property type="evidence" value="ECO:0007669"/>
    <property type="project" value="UniProtKB-SubCell"/>
</dbReference>
<keyword evidence="9" id="KW-0694">RNA-binding</keyword>
<evidence type="ECO:0000256" key="11">
    <source>
        <dbReference type="ARBA" id="ARBA00038041"/>
    </source>
</evidence>
<dbReference type="PANTHER" id="PTHR47959:SF21">
    <property type="entry name" value="DEAD-BOX HELICASE 56"/>
    <property type="match status" value="1"/>
</dbReference>
<dbReference type="InterPro" id="IPR011545">
    <property type="entry name" value="DEAD/DEAH_box_helicase_dom"/>
</dbReference>
<accession>A0A9P0FKV5</accession>
<feature type="domain" description="DEAD-box RNA helicase Q" evidence="17">
    <location>
        <begin position="33"/>
        <end position="61"/>
    </location>
</feature>
<feature type="short sequence motif" description="Q motif" evidence="13">
    <location>
        <begin position="33"/>
        <end position="61"/>
    </location>
</feature>
<evidence type="ECO:0000313" key="19">
    <source>
        <dbReference type="Proteomes" id="UP001154078"/>
    </source>
</evidence>
<dbReference type="Proteomes" id="UP001154078">
    <property type="component" value="Chromosome 6"/>
</dbReference>
<gene>
    <name evidence="18" type="ORF">MELIAE_LOCUS9006</name>
</gene>
<evidence type="ECO:0000256" key="4">
    <source>
        <dbReference type="ARBA" id="ARBA00022552"/>
    </source>
</evidence>
<dbReference type="Pfam" id="PF00270">
    <property type="entry name" value="DEAD"/>
    <property type="match status" value="1"/>
</dbReference>
<comment type="catalytic activity">
    <reaction evidence="12">
        <text>ATP + H2O = ADP + phosphate + H(+)</text>
        <dbReference type="Rhea" id="RHEA:13065"/>
        <dbReference type="ChEBI" id="CHEBI:15377"/>
        <dbReference type="ChEBI" id="CHEBI:15378"/>
        <dbReference type="ChEBI" id="CHEBI:30616"/>
        <dbReference type="ChEBI" id="CHEBI:43474"/>
        <dbReference type="ChEBI" id="CHEBI:456216"/>
        <dbReference type="EC" id="3.6.4.13"/>
    </reaction>
</comment>
<evidence type="ECO:0000256" key="12">
    <source>
        <dbReference type="ARBA" id="ARBA00047984"/>
    </source>
</evidence>
<dbReference type="Pfam" id="PF00271">
    <property type="entry name" value="Helicase_C"/>
    <property type="match status" value="1"/>
</dbReference>
<reference evidence="18" key="1">
    <citation type="submission" date="2021-12" db="EMBL/GenBank/DDBJ databases">
        <authorList>
            <person name="King R."/>
        </authorList>
    </citation>
    <scope>NUCLEOTIDE SEQUENCE</scope>
</reference>
<dbReference type="EC" id="3.6.4.13" evidence="2"/>
<dbReference type="CDD" id="cd17961">
    <property type="entry name" value="DEADc_DDX56"/>
    <property type="match status" value="1"/>
</dbReference>
<dbReference type="PROSITE" id="PS51192">
    <property type="entry name" value="HELICASE_ATP_BIND_1"/>
    <property type="match status" value="1"/>
</dbReference>
<dbReference type="AlphaFoldDB" id="A0A9P0FKV5"/>
<evidence type="ECO:0000256" key="13">
    <source>
        <dbReference type="PROSITE-ProRule" id="PRU00552"/>
    </source>
</evidence>
<evidence type="ECO:0000256" key="2">
    <source>
        <dbReference type="ARBA" id="ARBA00012552"/>
    </source>
</evidence>
<protein>
    <recommendedName>
        <fullName evidence="2">RNA helicase</fullName>
        <ecNumber evidence="2">3.6.4.13</ecNumber>
    </recommendedName>
</protein>
<keyword evidence="4" id="KW-0698">rRNA processing</keyword>
<keyword evidence="19" id="KW-1185">Reference proteome</keyword>
<dbReference type="GO" id="GO:0006364">
    <property type="term" value="P:rRNA processing"/>
    <property type="evidence" value="ECO:0007669"/>
    <property type="project" value="UniProtKB-KW"/>
</dbReference>
<comment type="similarity">
    <text evidence="11">Belongs to the DEAD box helicase family. DDX56/DBP9 subfamily.</text>
</comment>
<dbReference type="Gene3D" id="3.40.50.300">
    <property type="entry name" value="P-loop containing nucleotide triphosphate hydrolases"/>
    <property type="match status" value="2"/>
</dbReference>
<dbReference type="CDD" id="cd18787">
    <property type="entry name" value="SF2_C_DEAD"/>
    <property type="match status" value="1"/>
</dbReference>
<keyword evidence="5" id="KW-0547">Nucleotide-binding</keyword>
<dbReference type="PROSITE" id="PS51194">
    <property type="entry name" value="HELICASE_CTER"/>
    <property type="match status" value="1"/>
</dbReference>
<evidence type="ECO:0000259" key="17">
    <source>
        <dbReference type="PROSITE" id="PS51195"/>
    </source>
</evidence>
<name>A0A9P0FKV5_BRAAE</name>
<dbReference type="SMART" id="SM00490">
    <property type="entry name" value="HELICc"/>
    <property type="match status" value="1"/>
</dbReference>
<evidence type="ECO:0000256" key="3">
    <source>
        <dbReference type="ARBA" id="ARBA00022517"/>
    </source>
</evidence>
<dbReference type="OrthoDB" id="1191041at2759"/>
<dbReference type="InterPro" id="IPR014001">
    <property type="entry name" value="Helicase_ATP-bd"/>
</dbReference>
<evidence type="ECO:0000256" key="9">
    <source>
        <dbReference type="ARBA" id="ARBA00022884"/>
    </source>
</evidence>
<comment type="subcellular location">
    <subcellularLocation>
        <location evidence="1">Nucleus</location>
        <location evidence="1">Nucleolus</location>
    </subcellularLocation>
</comment>
<dbReference type="InterPro" id="IPR050079">
    <property type="entry name" value="DEAD_box_RNA_helicase"/>
</dbReference>
<keyword evidence="7" id="KW-0347">Helicase</keyword>
<evidence type="ECO:0000256" key="7">
    <source>
        <dbReference type="ARBA" id="ARBA00022806"/>
    </source>
</evidence>
<sequence>MGITRKQVSTCTCKQDIKGITTKMAEETEEKPKNFHEMELDDRILKAVAKLGWQVPTLIQERAIPLLLEGKDVLVRARTGSGKTAAFSIPVIQKILNFKETAKHQEIKALVLAPTKELCHQICSVIKDLTIKCSREVRCVDIAPQVDLSVQKPLLVEKPDIVIGTPSRTLQHLKANNLKLKKSLELLVIDEADLVFSFGYEEEVKEIMLFLPKIYQAILASATLSEDVKSLKSLVLHNPVILKLEEPDLAPASQLTHYHLYAEEMDKATILYALLKLHLIRGKTIVFVNTVDKCYKIKLYLEQFGIPTCVLNSELPATIRCHSVNQFNQGIYDIIVASDEKALEKPGNESVASDGKKSKRRKDKESGVSRGIDFQFVANVINFDFPLDVQSYIHRAGRTARGNNQGSVLSFVSIKEKDLLDSVEKRLQQGQEDVSVFKSYQFKLDEVDAFKYRAKDAWRAVTRIAVREARLKEIKLEIFNSQKLKSYFEDNPNDLQVLRHDKALHTVKIQQHLSDVPEYIVPPSLKSLAGIAKRGKRKREHYRPSDSSTAKYQLKKSNPLLSMEFDGFDKKKKKK</sequence>
<evidence type="ECO:0000256" key="10">
    <source>
        <dbReference type="ARBA" id="ARBA00023242"/>
    </source>
</evidence>
<proteinExistence type="inferred from homology"/>
<dbReference type="GO" id="GO:0016787">
    <property type="term" value="F:hydrolase activity"/>
    <property type="evidence" value="ECO:0007669"/>
    <property type="project" value="UniProtKB-KW"/>
</dbReference>
<dbReference type="EMBL" id="OV121137">
    <property type="protein sequence ID" value="CAH0558745.1"/>
    <property type="molecule type" value="Genomic_DNA"/>
</dbReference>
<dbReference type="PANTHER" id="PTHR47959">
    <property type="entry name" value="ATP-DEPENDENT RNA HELICASE RHLE-RELATED"/>
    <property type="match status" value="1"/>
</dbReference>
<dbReference type="InterPro" id="IPR014014">
    <property type="entry name" value="RNA_helicase_DEAD_Q_motif"/>
</dbReference>
<dbReference type="InterPro" id="IPR027417">
    <property type="entry name" value="P-loop_NTPase"/>
</dbReference>
<feature type="region of interest" description="Disordered" evidence="14">
    <location>
        <begin position="534"/>
        <end position="553"/>
    </location>
</feature>
<evidence type="ECO:0000313" key="18">
    <source>
        <dbReference type="EMBL" id="CAH0558745.1"/>
    </source>
</evidence>
<dbReference type="GO" id="GO:0005829">
    <property type="term" value="C:cytosol"/>
    <property type="evidence" value="ECO:0007669"/>
    <property type="project" value="TreeGrafter"/>
</dbReference>
<evidence type="ECO:0000256" key="5">
    <source>
        <dbReference type="ARBA" id="ARBA00022741"/>
    </source>
</evidence>
<dbReference type="GO" id="GO:0003723">
    <property type="term" value="F:RNA binding"/>
    <property type="evidence" value="ECO:0007669"/>
    <property type="project" value="UniProtKB-KW"/>
</dbReference>
<keyword evidence="10" id="KW-0539">Nucleus</keyword>
<keyword evidence="6" id="KW-0378">Hydrolase</keyword>
<feature type="domain" description="Helicase ATP-binding" evidence="15">
    <location>
        <begin position="64"/>
        <end position="242"/>
    </location>
</feature>
<dbReference type="GO" id="GO:0003724">
    <property type="term" value="F:RNA helicase activity"/>
    <property type="evidence" value="ECO:0007669"/>
    <property type="project" value="UniProtKB-EC"/>
</dbReference>
<dbReference type="InterPro" id="IPR001650">
    <property type="entry name" value="Helicase_C-like"/>
</dbReference>
<dbReference type="SMART" id="SM00487">
    <property type="entry name" value="DEXDc"/>
    <property type="match status" value="1"/>
</dbReference>
<evidence type="ECO:0000256" key="14">
    <source>
        <dbReference type="SAM" id="MobiDB-lite"/>
    </source>
</evidence>
<evidence type="ECO:0000256" key="1">
    <source>
        <dbReference type="ARBA" id="ARBA00004604"/>
    </source>
</evidence>